<protein>
    <recommendedName>
        <fullName evidence="2">HTH cro/C1-type domain-containing protein</fullName>
    </recommendedName>
</protein>
<evidence type="ECO:0000259" key="2">
    <source>
        <dbReference type="PROSITE" id="PS50943"/>
    </source>
</evidence>
<dbReference type="PANTHER" id="PTHR46558">
    <property type="entry name" value="TRACRIPTIONAL REGULATORY PROTEIN-RELATED-RELATED"/>
    <property type="match status" value="1"/>
</dbReference>
<dbReference type="AlphaFoldDB" id="A0A0R2A287"/>
<dbReference type="EMBL" id="AYYY01000043">
    <property type="protein sequence ID" value="KRM61056.1"/>
    <property type="molecule type" value="Genomic_DNA"/>
</dbReference>
<dbReference type="InterPro" id="IPR010982">
    <property type="entry name" value="Lambda_DNA-bd_dom_sf"/>
</dbReference>
<organism evidence="3 4">
    <name type="scientific">Paucilactobacillus vaccinostercus DSM 20634</name>
    <dbReference type="NCBI Taxonomy" id="1423813"/>
    <lineage>
        <taxon>Bacteria</taxon>
        <taxon>Bacillati</taxon>
        <taxon>Bacillota</taxon>
        <taxon>Bacilli</taxon>
        <taxon>Lactobacillales</taxon>
        <taxon>Lactobacillaceae</taxon>
        <taxon>Paucilactobacillus</taxon>
    </lineage>
</organism>
<keyword evidence="4" id="KW-1185">Reference proteome</keyword>
<dbReference type="RefSeq" id="WP_057779497.1">
    <property type="nucleotide sequence ID" value="NZ_AYYY01000043.1"/>
</dbReference>
<dbReference type="SUPFAM" id="SSF47413">
    <property type="entry name" value="lambda repressor-like DNA-binding domains"/>
    <property type="match status" value="1"/>
</dbReference>
<dbReference type="PATRIC" id="fig|1423813.3.peg.2317"/>
<dbReference type="Gene3D" id="1.10.260.40">
    <property type="entry name" value="lambda repressor-like DNA-binding domains"/>
    <property type="match status" value="1"/>
</dbReference>
<dbReference type="Pfam" id="PF01381">
    <property type="entry name" value="HTH_3"/>
    <property type="match status" value="1"/>
</dbReference>
<reference evidence="3 4" key="1">
    <citation type="journal article" date="2015" name="Genome Announc.">
        <title>Expanding the biotechnology potential of lactobacilli through comparative genomics of 213 strains and associated genera.</title>
        <authorList>
            <person name="Sun Z."/>
            <person name="Harris H.M."/>
            <person name="McCann A."/>
            <person name="Guo C."/>
            <person name="Argimon S."/>
            <person name="Zhang W."/>
            <person name="Yang X."/>
            <person name="Jeffery I.B."/>
            <person name="Cooney J.C."/>
            <person name="Kagawa T.F."/>
            <person name="Liu W."/>
            <person name="Song Y."/>
            <person name="Salvetti E."/>
            <person name="Wrobel A."/>
            <person name="Rasinkangas P."/>
            <person name="Parkhill J."/>
            <person name="Rea M.C."/>
            <person name="O'Sullivan O."/>
            <person name="Ritari J."/>
            <person name="Douillard F.P."/>
            <person name="Paul Ross R."/>
            <person name="Yang R."/>
            <person name="Briner A.E."/>
            <person name="Felis G.E."/>
            <person name="de Vos W.M."/>
            <person name="Barrangou R."/>
            <person name="Klaenhammer T.R."/>
            <person name="Caufield P.W."/>
            <person name="Cui Y."/>
            <person name="Zhang H."/>
            <person name="O'Toole P.W."/>
        </authorList>
    </citation>
    <scope>NUCLEOTIDE SEQUENCE [LARGE SCALE GENOMIC DNA]</scope>
    <source>
        <strain evidence="3 4">DSM 20634</strain>
    </source>
</reference>
<dbReference type="Proteomes" id="UP000051733">
    <property type="component" value="Unassembled WGS sequence"/>
</dbReference>
<dbReference type="OrthoDB" id="9805856at2"/>
<sequence>MNLDNKLRELRDSKKMTQKELGDLVKVNQRTVSKWERGSATPGPAQMQFLQDFFDVDKEEIFFEAFNYKNKLKITI</sequence>
<dbReference type="CDD" id="cd00093">
    <property type="entry name" value="HTH_XRE"/>
    <property type="match status" value="1"/>
</dbReference>
<dbReference type="GO" id="GO:0003677">
    <property type="term" value="F:DNA binding"/>
    <property type="evidence" value="ECO:0007669"/>
    <property type="project" value="UniProtKB-KW"/>
</dbReference>
<feature type="domain" description="HTH cro/C1-type" evidence="2">
    <location>
        <begin position="7"/>
        <end position="61"/>
    </location>
</feature>
<dbReference type="PANTHER" id="PTHR46558:SF13">
    <property type="entry name" value="HTH-TYPE TRANSCRIPTIONAL REGULATOR IMMR"/>
    <property type="match status" value="1"/>
</dbReference>
<dbReference type="PROSITE" id="PS50943">
    <property type="entry name" value="HTH_CROC1"/>
    <property type="match status" value="1"/>
</dbReference>
<evidence type="ECO:0000256" key="1">
    <source>
        <dbReference type="ARBA" id="ARBA00023125"/>
    </source>
</evidence>
<dbReference type="SMART" id="SM00530">
    <property type="entry name" value="HTH_XRE"/>
    <property type="match status" value="1"/>
</dbReference>
<name>A0A0R2A287_9LACO</name>
<dbReference type="STRING" id="1423813.FC26_GL002273"/>
<keyword evidence="1" id="KW-0238">DNA-binding</keyword>
<evidence type="ECO:0000313" key="4">
    <source>
        <dbReference type="Proteomes" id="UP000051733"/>
    </source>
</evidence>
<proteinExistence type="predicted"/>
<dbReference type="InterPro" id="IPR001387">
    <property type="entry name" value="Cro/C1-type_HTH"/>
</dbReference>
<gene>
    <name evidence="3" type="ORF">FC26_GL002273</name>
</gene>
<evidence type="ECO:0000313" key="3">
    <source>
        <dbReference type="EMBL" id="KRM61056.1"/>
    </source>
</evidence>
<accession>A0A0R2A287</accession>
<comment type="caution">
    <text evidence="3">The sequence shown here is derived from an EMBL/GenBank/DDBJ whole genome shotgun (WGS) entry which is preliminary data.</text>
</comment>